<feature type="domain" description="ABC3 transporter permease C-terminal" evidence="7">
    <location>
        <begin position="682"/>
        <end position="790"/>
    </location>
</feature>
<proteinExistence type="predicted"/>
<evidence type="ECO:0000256" key="6">
    <source>
        <dbReference type="SAM" id="Phobius"/>
    </source>
</evidence>
<reference evidence="9 10" key="1">
    <citation type="submission" date="2018-05" db="EMBL/GenBank/DDBJ databases">
        <title>Chitinophaga sp. K3CV102501T nov., isolated from isolated from a monsoon evergreen broad-leaved forest soil.</title>
        <authorList>
            <person name="Lv Y."/>
        </authorList>
    </citation>
    <scope>NUCLEOTIDE SEQUENCE [LARGE SCALE GENOMIC DNA]</scope>
    <source>
        <strain evidence="9 10">GDMCC 1.1325</strain>
    </source>
</reference>
<keyword evidence="4 6" id="KW-1133">Transmembrane helix</keyword>
<dbReference type="PANTHER" id="PTHR30572">
    <property type="entry name" value="MEMBRANE COMPONENT OF TRANSPORTER-RELATED"/>
    <property type="match status" value="1"/>
</dbReference>
<dbReference type="EMBL" id="QFFJ01000001">
    <property type="protein sequence ID" value="RBL93697.1"/>
    <property type="molecule type" value="Genomic_DNA"/>
</dbReference>
<evidence type="ECO:0000256" key="2">
    <source>
        <dbReference type="ARBA" id="ARBA00022475"/>
    </source>
</evidence>
<evidence type="ECO:0008006" key="11">
    <source>
        <dbReference type="Google" id="ProtNLM"/>
    </source>
</evidence>
<dbReference type="GO" id="GO:0005886">
    <property type="term" value="C:plasma membrane"/>
    <property type="evidence" value="ECO:0007669"/>
    <property type="project" value="UniProtKB-SubCell"/>
</dbReference>
<comment type="caution">
    <text evidence="9">The sequence shown here is derived from an EMBL/GenBank/DDBJ whole genome shotgun (WGS) entry which is preliminary data.</text>
</comment>
<feature type="transmembrane region" description="Helical" evidence="6">
    <location>
        <begin position="291"/>
        <end position="312"/>
    </location>
</feature>
<dbReference type="RefSeq" id="WP_113616288.1">
    <property type="nucleotide sequence ID" value="NZ_QFFJ01000001.1"/>
</dbReference>
<dbReference type="GO" id="GO:0022857">
    <property type="term" value="F:transmembrane transporter activity"/>
    <property type="evidence" value="ECO:0007669"/>
    <property type="project" value="TreeGrafter"/>
</dbReference>
<name>A0A365Y536_9BACT</name>
<accession>A0A365Y536</accession>
<keyword evidence="2" id="KW-1003">Cell membrane</keyword>
<dbReference type="PANTHER" id="PTHR30572:SF18">
    <property type="entry name" value="ABC-TYPE MACROLIDE FAMILY EXPORT SYSTEM PERMEASE COMPONENT 2"/>
    <property type="match status" value="1"/>
</dbReference>
<evidence type="ECO:0000259" key="7">
    <source>
        <dbReference type="Pfam" id="PF02687"/>
    </source>
</evidence>
<protein>
    <recommendedName>
        <fullName evidence="11">ABC transporter permease</fullName>
    </recommendedName>
</protein>
<comment type="subcellular location">
    <subcellularLocation>
        <location evidence="1">Cell membrane</location>
        <topology evidence="1">Multi-pass membrane protein</topology>
    </subcellularLocation>
</comment>
<dbReference type="InterPro" id="IPR003838">
    <property type="entry name" value="ABC3_permease_C"/>
</dbReference>
<feature type="domain" description="ABC3 transporter permease C-terminal" evidence="7">
    <location>
        <begin position="298"/>
        <end position="415"/>
    </location>
</feature>
<evidence type="ECO:0000256" key="4">
    <source>
        <dbReference type="ARBA" id="ARBA00022989"/>
    </source>
</evidence>
<dbReference type="Pfam" id="PF02687">
    <property type="entry name" value="FtsX"/>
    <property type="match status" value="2"/>
</dbReference>
<feature type="transmembrane region" description="Helical" evidence="6">
    <location>
        <begin position="429"/>
        <end position="454"/>
    </location>
</feature>
<evidence type="ECO:0000256" key="5">
    <source>
        <dbReference type="ARBA" id="ARBA00023136"/>
    </source>
</evidence>
<feature type="transmembrane region" description="Helical" evidence="6">
    <location>
        <begin position="762"/>
        <end position="781"/>
    </location>
</feature>
<dbReference type="OrthoDB" id="5933722at2"/>
<feature type="transmembrane region" description="Helical" evidence="6">
    <location>
        <begin position="385"/>
        <end position="408"/>
    </location>
</feature>
<feature type="transmembrane region" description="Helical" evidence="6">
    <location>
        <begin position="20"/>
        <end position="42"/>
    </location>
</feature>
<feature type="domain" description="MacB-like periplasmic core" evidence="8">
    <location>
        <begin position="482"/>
        <end position="632"/>
    </location>
</feature>
<dbReference type="InterPro" id="IPR025857">
    <property type="entry name" value="MacB_PCD"/>
</dbReference>
<evidence type="ECO:0000313" key="9">
    <source>
        <dbReference type="EMBL" id="RBL93697.1"/>
    </source>
</evidence>
<dbReference type="InterPro" id="IPR050250">
    <property type="entry name" value="Macrolide_Exporter_MacB"/>
</dbReference>
<feature type="transmembrane region" description="Helical" evidence="6">
    <location>
        <begin position="714"/>
        <end position="742"/>
    </location>
</feature>
<evidence type="ECO:0000256" key="3">
    <source>
        <dbReference type="ARBA" id="ARBA00022692"/>
    </source>
</evidence>
<dbReference type="Pfam" id="PF12704">
    <property type="entry name" value="MacB_PCD"/>
    <property type="match status" value="2"/>
</dbReference>
<feature type="transmembrane region" description="Helical" evidence="6">
    <location>
        <begin position="339"/>
        <end position="365"/>
    </location>
</feature>
<dbReference type="AlphaFoldDB" id="A0A365Y536"/>
<gene>
    <name evidence="9" type="ORF">DF182_14450</name>
</gene>
<evidence type="ECO:0000259" key="8">
    <source>
        <dbReference type="Pfam" id="PF12704"/>
    </source>
</evidence>
<organism evidence="9 10">
    <name type="scientific">Chitinophaga flava</name>
    <dbReference type="NCBI Taxonomy" id="2259036"/>
    <lineage>
        <taxon>Bacteria</taxon>
        <taxon>Pseudomonadati</taxon>
        <taxon>Bacteroidota</taxon>
        <taxon>Chitinophagia</taxon>
        <taxon>Chitinophagales</taxon>
        <taxon>Chitinophagaceae</taxon>
        <taxon>Chitinophaga</taxon>
    </lineage>
</organism>
<keyword evidence="5 6" id="KW-0472">Membrane</keyword>
<keyword evidence="3 6" id="KW-0812">Transmembrane</keyword>
<dbReference type="Proteomes" id="UP000253410">
    <property type="component" value="Unassembled WGS sequence"/>
</dbReference>
<keyword evidence="10" id="KW-1185">Reference proteome</keyword>
<evidence type="ECO:0000256" key="1">
    <source>
        <dbReference type="ARBA" id="ARBA00004651"/>
    </source>
</evidence>
<feature type="transmembrane region" description="Helical" evidence="6">
    <location>
        <begin position="678"/>
        <end position="702"/>
    </location>
</feature>
<sequence>MFGSYIKIAWRNLLKQKVFAAVNVVGMSAAICAALLLSLTAYREWTYDDFQVNKEHIYQLYREDGTAKGMRIGTSFAEPMADVLRKEVQGVKHVSRIGGGDMPVRYNGKHIYFDVEMVDADFLKMFSFRLLQGNVSTALQQPDQLVLTQKTARALFNQEDPVGKTVEVNIDNQWRPFIVSAVAANVPDNSSIMFEALVRFENVDDYATIRNNWNMGNYPLMVEVEASVTTAAFEKSLVPVTNKYYAGNIEELKKNGGIPNKDGVLIRMNGIPLNEFHLNTLSSFSNGLNPFYPWLMVILAVLIIGIACINFINLSIARSFTRGSEIGLRKALGAMDRQLLFQFWSEAFLLCFISLILSLLLTILLMPYYNATFNHELSLRLFSNIWLVLGAAFIFFMVTLLAGGYPAWKVARLNIIQVLKGKLSLAKGNGVRNGLIIVQFIVAALLISCTAVIWQQLDFIQSTPLGFNTTQVISIPGDNASPQVIASLRSRLAGEADVESVSGSMLNLGLGKDGSSGNWYRGFTYKGSHINTQCIIVDYDYARTLDLKMVAGRDFSRNFGADTTGVVINEQMAKLLGEKDLIGAVITPSDVPLHVIGVVKDYHFESLRKKIDPLMMVMTITPHSNYVFVKVNTRNPVATLKHISAIWKDINPLAKNDPSFLDENTNRLYRQEARFSKIFMSGAVLAIVISCMGLFAIAVLVMAQRQKEIGIRKVLGASVGGIVLLLSKDFLKLVLIAVLIATPLSWYLMQQWLQRFEFHVNIHWWLFAMVGLMAVIIALATTSLQTIKAALANPVDSLKRD</sequence>
<evidence type="ECO:0000313" key="10">
    <source>
        <dbReference type="Proteomes" id="UP000253410"/>
    </source>
</evidence>
<feature type="domain" description="MacB-like periplasmic core" evidence="8">
    <location>
        <begin position="21"/>
        <end position="237"/>
    </location>
</feature>